<dbReference type="EMBL" id="JAOSLC020000003">
    <property type="protein sequence ID" value="MDD7914131.1"/>
    <property type="molecule type" value="Genomic_DNA"/>
</dbReference>
<evidence type="ECO:0000256" key="2">
    <source>
        <dbReference type="ARBA" id="ARBA00022801"/>
    </source>
</evidence>
<accession>A0ABT5S9H5</accession>
<dbReference type="PANTHER" id="PTHR42715:SF3">
    <property type="entry name" value="BETA-GLUCOSIDASE B-RELATED"/>
    <property type="match status" value="1"/>
</dbReference>
<organism evidence="4 5">
    <name type="scientific">Polaribacter ponticola</name>
    <dbReference type="NCBI Taxonomy" id="2978475"/>
    <lineage>
        <taxon>Bacteria</taxon>
        <taxon>Pseudomonadati</taxon>
        <taxon>Bacteroidota</taxon>
        <taxon>Flavobacteriia</taxon>
        <taxon>Flavobacteriales</taxon>
        <taxon>Flavobacteriaceae</taxon>
    </lineage>
</organism>
<protein>
    <submittedName>
        <fullName evidence="4">Fibronectin type III-like domain-contianing protein</fullName>
    </submittedName>
</protein>
<dbReference type="InterPro" id="IPR013783">
    <property type="entry name" value="Ig-like_fold"/>
</dbReference>
<comment type="caution">
    <text evidence="4">The sequence shown here is derived from an EMBL/GenBank/DDBJ whole genome shotgun (WGS) entry which is preliminary data.</text>
</comment>
<gene>
    <name evidence="4" type="ORF">N5A56_006700</name>
</gene>
<dbReference type="Pfam" id="PF14310">
    <property type="entry name" value="Fn3-like"/>
    <property type="match status" value="1"/>
</dbReference>
<comment type="similarity">
    <text evidence="1">Belongs to the glycosyl hydrolase 3 family.</text>
</comment>
<dbReference type="SMART" id="SM01217">
    <property type="entry name" value="Fn3_like"/>
    <property type="match status" value="1"/>
</dbReference>
<proteinExistence type="inferred from homology"/>
<dbReference type="Proteomes" id="UP001151478">
    <property type="component" value="Unassembled WGS sequence"/>
</dbReference>
<dbReference type="InterPro" id="IPR050288">
    <property type="entry name" value="Cellulose_deg_GH3"/>
</dbReference>
<keyword evidence="2" id="KW-0378">Hydrolase</keyword>
<reference evidence="4" key="1">
    <citation type="submission" date="2023-02" db="EMBL/GenBank/DDBJ databases">
        <title>Polaribacter ponticola sp. nov., isolated from seawater.</title>
        <authorList>
            <person name="Baek J.H."/>
            <person name="Kim J.M."/>
            <person name="Choi D.G."/>
            <person name="Jeon C.O."/>
        </authorList>
    </citation>
    <scope>NUCLEOTIDE SEQUENCE</scope>
    <source>
        <strain evidence="4">MSW5</strain>
    </source>
</reference>
<name>A0ABT5S9H5_9FLAO</name>
<keyword evidence="5" id="KW-1185">Reference proteome</keyword>
<dbReference type="Gene3D" id="2.60.40.10">
    <property type="entry name" value="Immunoglobulins"/>
    <property type="match status" value="1"/>
</dbReference>
<evidence type="ECO:0000313" key="5">
    <source>
        <dbReference type="Proteomes" id="UP001151478"/>
    </source>
</evidence>
<dbReference type="RefSeq" id="WP_274270570.1">
    <property type="nucleotide sequence ID" value="NZ_JAOSLC020000003.1"/>
</dbReference>
<evidence type="ECO:0000259" key="3">
    <source>
        <dbReference type="SMART" id="SM01217"/>
    </source>
</evidence>
<dbReference type="PANTHER" id="PTHR42715">
    <property type="entry name" value="BETA-GLUCOSIDASE"/>
    <property type="match status" value="1"/>
</dbReference>
<dbReference type="InterPro" id="IPR026891">
    <property type="entry name" value="Fn3-like"/>
</dbReference>
<evidence type="ECO:0000256" key="1">
    <source>
        <dbReference type="ARBA" id="ARBA00005336"/>
    </source>
</evidence>
<sequence length="77" mass="8940">MQLYIKDVIGSITRPIKELKGFKKITLKKGEAKTVQFEITAELLKFYNQEQAFVCEEGEFQLFIAGNSDHQFTNTFF</sequence>
<evidence type="ECO:0000313" key="4">
    <source>
        <dbReference type="EMBL" id="MDD7914131.1"/>
    </source>
</evidence>
<feature type="domain" description="Fibronectin type III-like" evidence="3">
    <location>
        <begin position="2"/>
        <end position="68"/>
    </location>
</feature>